<evidence type="ECO:0000313" key="2">
    <source>
        <dbReference type="EMBL" id="KAK9103156.1"/>
    </source>
</evidence>
<evidence type="ECO:0000313" key="3">
    <source>
        <dbReference type="Proteomes" id="UP001417504"/>
    </source>
</evidence>
<feature type="region of interest" description="Disordered" evidence="1">
    <location>
        <begin position="1"/>
        <end position="34"/>
    </location>
</feature>
<sequence length="50" mass="6244">MQCNPNTEQRMREERKKHGRRTEEKGNEEGQEETWVIDRRKREEIDQMKI</sequence>
<dbReference type="AlphaFoldDB" id="A0AAP0I093"/>
<evidence type="ECO:0000256" key="1">
    <source>
        <dbReference type="SAM" id="MobiDB-lite"/>
    </source>
</evidence>
<name>A0AAP0I093_9MAGN</name>
<proteinExistence type="predicted"/>
<dbReference type="EMBL" id="JBBNAE010000008">
    <property type="protein sequence ID" value="KAK9103156.1"/>
    <property type="molecule type" value="Genomic_DNA"/>
</dbReference>
<gene>
    <name evidence="2" type="ORF">Sjap_020410</name>
</gene>
<protein>
    <submittedName>
        <fullName evidence="2">Uncharacterized protein</fullName>
    </submittedName>
</protein>
<keyword evidence="3" id="KW-1185">Reference proteome</keyword>
<dbReference type="Proteomes" id="UP001417504">
    <property type="component" value="Unassembled WGS sequence"/>
</dbReference>
<accession>A0AAP0I093</accession>
<feature type="compositionally biased region" description="Basic and acidic residues" evidence="1">
    <location>
        <begin position="9"/>
        <end position="28"/>
    </location>
</feature>
<reference evidence="2 3" key="1">
    <citation type="submission" date="2024-01" db="EMBL/GenBank/DDBJ databases">
        <title>Genome assemblies of Stephania.</title>
        <authorList>
            <person name="Yang L."/>
        </authorList>
    </citation>
    <scope>NUCLEOTIDE SEQUENCE [LARGE SCALE GENOMIC DNA]</scope>
    <source>
        <strain evidence="2">QJT</strain>
        <tissue evidence="2">Leaf</tissue>
    </source>
</reference>
<organism evidence="2 3">
    <name type="scientific">Stephania japonica</name>
    <dbReference type="NCBI Taxonomy" id="461633"/>
    <lineage>
        <taxon>Eukaryota</taxon>
        <taxon>Viridiplantae</taxon>
        <taxon>Streptophyta</taxon>
        <taxon>Embryophyta</taxon>
        <taxon>Tracheophyta</taxon>
        <taxon>Spermatophyta</taxon>
        <taxon>Magnoliopsida</taxon>
        <taxon>Ranunculales</taxon>
        <taxon>Menispermaceae</taxon>
        <taxon>Menispermoideae</taxon>
        <taxon>Cissampelideae</taxon>
        <taxon>Stephania</taxon>
    </lineage>
</organism>
<comment type="caution">
    <text evidence="2">The sequence shown here is derived from an EMBL/GenBank/DDBJ whole genome shotgun (WGS) entry which is preliminary data.</text>
</comment>